<dbReference type="PRINTS" id="PR00702">
    <property type="entry name" value="ACRIFLAVINRP"/>
</dbReference>
<dbReference type="GO" id="GO:0042910">
    <property type="term" value="F:xenobiotic transmembrane transporter activity"/>
    <property type="evidence" value="ECO:0007669"/>
    <property type="project" value="TreeGrafter"/>
</dbReference>
<dbReference type="AlphaFoldDB" id="G7W6C0"/>
<dbReference type="Proteomes" id="UP000006346">
    <property type="component" value="Chromosome"/>
</dbReference>
<feature type="transmembrane region" description="Helical" evidence="1">
    <location>
        <begin position="429"/>
        <end position="455"/>
    </location>
</feature>
<dbReference type="RefSeq" id="WP_014184935.1">
    <property type="nucleotide sequence ID" value="NC_016584.1"/>
</dbReference>
<dbReference type="Gene3D" id="3.30.2090.10">
    <property type="entry name" value="Multidrug efflux transporter AcrB TolC docking domain, DN and DC subdomains"/>
    <property type="match status" value="2"/>
</dbReference>
<dbReference type="Gene3D" id="3.30.70.1440">
    <property type="entry name" value="Multidrug efflux transporter AcrB pore domain"/>
    <property type="match status" value="1"/>
</dbReference>
<dbReference type="Gene3D" id="1.20.1640.10">
    <property type="entry name" value="Multidrug efflux transporter AcrB transmembrane domain"/>
    <property type="match status" value="2"/>
</dbReference>
<dbReference type="Pfam" id="PF00873">
    <property type="entry name" value="ACR_tran"/>
    <property type="match status" value="1"/>
</dbReference>
<feature type="transmembrane region" description="Helical" evidence="1">
    <location>
        <begin position="461"/>
        <end position="480"/>
    </location>
</feature>
<proteinExistence type="predicted"/>
<feature type="transmembrane region" description="Helical" evidence="1">
    <location>
        <begin position="901"/>
        <end position="925"/>
    </location>
</feature>
<dbReference type="InterPro" id="IPR001036">
    <property type="entry name" value="Acrflvin-R"/>
</dbReference>
<evidence type="ECO:0000313" key="3">
    <source>
        <dbReference type="Proteomes" id="UP000006346"/>
    </source>
</evidence>
<dbReference type="SUPFAM" id="SSF82866">
    <property type="entry name" value="Multidrug efflux transporter AcrB transmembrane domain"/>
    <property type="match status" value="2"/>
</dbReference>
<dbReference type="SUPFAM" id="SSF82693">
    <property type="entry name" value="Multidrug efflux transporter AcrB pore domain, PN1, PN2, PC1 and PC2 subdomains"/>
    <property type="match status" value="2"/>
</dbReference>
<keyword evidence="3" id="KW-1185">Reference proteome</keyword>
<reference evidence="3" key="1">
    <citation type="submission" date="2011-11" db="EMBL/GenBank/DDBJ databases">
        <title>Complete sequence of Desulfosporosinus orientis DSM 765.</title>
        <authorList>
            <person name="Lucas S."/>
            <person name="Han J."/>
            <person name="Lapidus A."/>
            <person name="Cheng J.-F."/>
            <person name="Goodwin L."/>
            <person name="Pitluck S."/>
            <person name="Peters L."/>
            <person name="Ovchinnikova G."/>
            <person name="Teshima H."/>
            <person name="Detter J.C."/>
            <person name="Han C."/>
            <person name="Tapia R."/>
            <person name="Land M."/>
            <person name="Hauser L."/>
            <person name="Kyrpides N."/>
            <person name="Ivanova N."/>
            <person name="Pagani I."/>
            <person name="Pester M."/>
            <person name="Spring S."/>
            <person name="Ollivier B."/>
            <person name="Rattei T."/>
            <person name="Klenk H.-P."/>
            <person name="Wagner M."/>
            <person name="Loy A."/>
            <person name="Woyke T."/>
        </authorList>
    </citation>
    <scope>NUCLEOTIDE SEQUENCE [LARGE SCALE GENOMIC DNA]</scope>
    <source>
        <strain evidence="3">ATCC 19365 / DSM 765 / NCIMB 8382 / VKM B-1628</strain>
    </source>
</reference>
<dbReference type="HOGENOM" id="CLU_002755_1_2_9"/>
<feature type="transmembrane region" description="Helical" evidence="1">
    <location>
        <begin position="537"/>
        <end position="557"/>
    </location>
</feature>
<dbReference type="OrthoDB" id="9757876at2"/>
<dbReference type="Gene3D" id="3.30.70.1320">
    <property type="entry name" value="Multidrug efflux transporter AcrB pore domain like"/>
    <property type="match status" value="1"/>
</dbReference>
<accession>G7W6C0</accession>
<keyword evidence="1" id="KW-0472">Membrane</keyword>
<feature type="transmembrane region" description="Helical" evidence="1">
    <location>
        <begin position="358"/>
        <end position="375"/>
    </location>
</feature>
<feature type="transmembrane region" description="Helical" evidence="1">
    <location>
        <begin position="387"/>
        <end position="408"/>
    </location>
</feature>
<dbReference type="GO" id="GO:0005886">
    <property type="term" value="C:plasma membrane"/>
    <property type="evidence" value="ECO:0007669"/>
    <property type="project" value="TreeGrafter"/>
</dbReference>
<feature type="transmembrane region" description="Helical" evidence="1">
    <location>
        <begin position="946"/>
        <end position="966"/>
    </location>
</feature>
<evidence type="ECO:0000313" key="2">
    <source>
        <dbReference type="EMBL" id="AET68127.1"/>
    </source>
</evidence>
<feature type="transmembrane region" description="Helical" evidence="1">
    <location>
        <begin position="12"/>
        <end position="32"/>
    </location>
</feature>
<dbReference type="eggNOG" id="COG0841">
    <property type="taxonomic scope" value="Bacteria"/>
</dbReference>
<gene>
    <name evidence="2" type="ordered locus">Desor_2575</name>
</gene>
<dbReference type="SUPFAM" id="SSF82714">
    <property type="entry name" value="Multidrug efflux transporter AcrB TolC docking domain, DN and DC subdomains"/>
    <property type="match status" value="2"/>
</dbReference>
<sequence>MFISNLSIKRPVLSIVVVIALLAVGAVSYFGLAIEQYPETDTPVAAISITQPGASAESIETEITKKVEDTVGQISGVKHVSSTVSEGVSQTVVQFNNEKSTDEAAQEVKDKISSIRGFLPQDINEPVIQKFDFSSQPILSLVVTGPLSGRNMSQFVEDEIVKKLNTVKGVGSVTTYGEQDREIHIKLDKEKMTALNLTTSEILSSLQSDNIKASSGNLTNGDKDVSIQTDSKIKEVSDFLDVLVASHNGVEIRIKDIAQVEDGVKARSSIAYYNGSEAISIDIVKQSGQNTTQVAKDVKKEISQIQASLKNGVQIYIVDDNSLTIQDSVNEVQKTILEGCALAVIIVFLFLRNWGSTLISAVSLPTSIITTFAAMKVMGISLNTMSLMGLSLAVGLLVDDSIVVIENIMRHLNMGKSAIQAAKEGTAEIGLAVMATTFTIVAVFLPISLVTGMIGPYFKQFGMTVASSVLVSLFVSFTLVPMLSSKYLKRESEELKAPKGILQRFLLWFNHQFDKLSRVYSGILTVALRHRVKTMTIVFILFFASLGLFSAIGTTFVETTDNAKITIEAVPDSGTTLESAAKTAKQMESILKTYPEVKNLYTTITAGKINIVANVPERNKRTESLSSIGNRMRTRLQEVSGVSIALTTGLNQLSGKDIQLHFTGNDFNQLLNFSQNAEKIIKQIPGTVDVSMNYKAGKPEVKLEVDRDRAADLGVSPTVVASTLSTLFNGSVATHFETGQDRYDVKVLLQDEQRQDFDSLKGIYVPGTNGRAVPLDQVTKQVLTTSPTTIQRYDKAREIQLSANLVGIATTDFNKIFADKLANELKMPVGVSQTTAGSEEMMAESIVSLGTAFSMGILFIFLILAAQFESFMDPMAIIFSLPFAIIGAVLALFLSGSQFSMMAFIGVIMLMGLVTKNAILLIDFAKQKRAQGTERNTALLEAAATRLRPIIMTTLAMIFGMLPTALSTGTGAESRVPMAYTIIGGLISSTFLTLVAVPVIYTLLDDLKGFVKKIFTMEFFRGNRKKLET</sequence>
<reference evidence="2 3" key="2">
    <citation type="journal article" date="2012" name="J. Bacteriol.">
        <title>Complete genome sequences of Desulfosporosinus orientis DSM765T, Desulfosporosinus youngiae DSM17734T, Desulfosporosinus meridiei DSM13257T, and Desulfosporosinus acidiphilus DSM22704T.</title>
        <authorList>
            <person name="Pester M."/>
            <person name="Brambilla E."/>
            <person name="Alazard D."/>
            <person name="Rattei T."/>
            <person name="Weinmaier T."/>
            <person name="Han J."/>
            <person name="Lucas S."/>
            <person name="Lapidus A."/>
            <person name="Cheng J.F."/>
            <person name="Goodwin L."/>
            <person name="Pitluck S."/>
            <person name="Peters L."/>
            <person name="Ovchinnikova G."/>
            <person name="Teshima H."/>
            <person name="Detter J.C."/>
            <person name="Han C.S."/>
            <person name="Tapia R."/>
            <person name="Land M.L."/>
            <person name="Hauser L."/>
            <person name="Kyrpides N.C."/>
            <person name="Ivanova N.N."/>
            <person name="Pagani I."/>
            <person name="Huntmann M."/>
            <person name="Wei C.L."/>
            <person name="Davenport K.W."/>
            <person name="Daligault H."/>
            <person name="Chain P.S."/>
            <person name="Chen A."/>
            <person name="Mavromatis K."/>
            <person name="Markowitz V."/>
            <person name="Szeto E."/>
            <person name="Mikhailova N."/>
            <person name="Pati A."/>
            <person name="Wagner M."/>
            <person name="Woyke T."/>
            <person name="Ollivier B."/>
            <person name="Klenk H.P."/>
            <person name="Spring S."/>
            <person name="Loy A."/>
        </authorList>
    </citation>
    <scope>NUCLEOTIDE SEQUENCE [LARGE SCALE GENOMIC DNA]</scope>
    <source>
        <strain evidence="3">ATCC 19365 / DSM 765 / NCIMB 8382 / VKM B-1628</strain>
    </source>
</reference>
<feature type="transmembrane region" description="Helical" evidence="1">
    <location>
        <begin position="335"/>
        <end position="351"/>
    </location>
</feature>
<feature type="transmembrane region" description="Helical" evidence="1">
    <location>
        <begin position="876"/>
        <end position="895"/>
    </location>
</feature>
<keyword evidence="1" id="KW-0812">Transmembrane</keyword>
<dbReference type="PANTHER" id="PTHR32063:SF0">
    <property type="entry name" value="SWARMING MOTILITY PROTEIN SWRC"/>
    <property type="match status" value="1"/>
</dbReference>
<name>G7W6C0_DESOD</name>
<feature type="transmembrane region" description="Helical" evidence="1">
    <location>
        <begin position="846"/>
        <end position="864"/>
    </location>
</feature>
<dbReference type="Gene3D" id="3.30.70.1430">
    <property type="entry name" value="Multidrug efflux transporter AcrB pore domain"/>
    <property type="match status" value="2"/>
</dbReference>
<protein>
    <submittedName>
        <fullName evidence="2">Cation/multidrug efflux pump</fullName>
    </submittedName>
</protein>
<keyword evidence="1" id="KW-1133">Transmembrane helix</keyword>
<evidence type="ECO:0000256" key="1">
    <source>
        <dbReference type="SAM" id="Phobius"/>
    </source>
</evidence>
<dbReference type="PATRIC" id="fig|768706.3.peg.2590"/>
<organism evidence="2 3">
    <name type="scientific">Desulfosporosinus orientis (strain ATCC 19365 / DSM 765 / NCIMB 8382 / VKM B-1628 / Singapore I)</name>
    <name type="common">Desulfotomaculum orientis</name>
    <dbReference type="NCBI Taxonomy" id="768706"/>
    <lineage>
        <taxon>Bacteria</taxon>
        <taxon>Bacillati</taxon>
        <taxon>Bacillota</taxon>
        <taxon>Clostridia</taxon>
        <taxon>Eubacteriales</taxon>
        <taxon>Desulfitobacteriaceae</taxon>
        <taxon>Desulfosporosinus</taxon>
    </lineage>
</organism>
<dbReference type="STRING" id="768706.Desor_2575"/>
<dbReference type="EMBL" id="CP003108">
    <property type="protein sequence ID" value="AET68127.1"/>
    <property type="molecule type" value="Genomic_DNA"/>
</dbReference>
<feature type="transmembrane region" description="Helical" evidence="1">
    <location>
        <begin position="978"/>
        <end position="1004"/>
    </location>
</feature>
<dbReference type="KEGG" id="dor:Desor_2575"/>
<dbReference type="PANTHER" id="PTHR32063">
    <property type="match status" value="1"/>
</dbReference>
<dbReference type="InterPro" id="IPR027463">
    <property type="entry name" value="AcrB_DN_DC_subdom"/>
</dbReference>